<accession>A0ACB8ZWM0</accession>
<evidence type="ECO:0000313" key="1">
    <source>
        <dbReference type="EMBL" id="KAI3702242.1"/>
    </source>
</evidence>
<evidence type="ECO:0000313" key="2">
    <source>
        <dbReference type="Proteomes" id="UP001055879"/>
    </source>
</evidence>
<dbReference type="Proteomes" id="UP001055879">
    <property type="component" value="Linkage Group LG09"/>
</dbReference>
<dbReference type="EMBL" id="CM042055">
    <property type="protein sequence ID" value="KAI3702242.1"/>
    <property type="molecule type" value="Genomic_DNA"/>
</dbReference>
<gene>
    <name evidence="1" type="ORF">L6452_27972</name>
</gene>
<proteinExistence type="predicted"/>
<protein>
    <submittedName>
        <fullName evidence="1">Uncharacterized protein</fullName>
    </submittedName>
</protein>
<reference evidence="2" key="1">
    <citation type="journal article" date="2022" name="Mol. Ecol. Resour.">
        <title>The genomes of chicory, endive, great burdock and yacon provide insights into Asteraceae palaeo-polyploidization history and plant inulin production.</title>
        <authorList>
            <person name="Fan W."/>
            <person name="Wang S."/>
            <person name="Wang H."/>
            <person name="Wang A."/>
            <person name="Jiang F."/>
            <person name="Liu H."/>
            <person name="Zhao H."/>
            <person name="Xu D."/>
            <person name="Zhang Y."/>
        </authorList>
    </citation>
    <scope>NUCLEOTIDE SEQUENCE [LARGE SCALE GENOMIC DNA]</scope>
    <source>
        <strain evidence="2">cv. Niubang</strain>
    </source>
</reference>
<comment type="caution">
    <text evidence="1">The sequence shown here is derived from an EMBL/GenBank/DDBJ whole genome shotgun (WGS) entry which is preliminary data.</text>
</comment>
<name>A0ACB8ZWM0_ARCLA</name>
<sequence length="105" mass="12200">MWLLCSVGGKSLCALAMLVLVFTAVVLFIYCRWEVDLRSFHPHALVVTYHLFHWKKGIPFLFAADQGIYNRLTWWEQIDSGKQLNRHLGLFTRSRSLDKNDTNSS</sequence>
<organism evidence="1 2">
    <name type="scientific">Arctium lappa</name>
    <name type="common">Greater burdock</name>
    <name type="synonym">Lappa major</name>
    <dbReference type="NCBI Taxonomy" id="4217"/>
    <lineage>
        <taxon>Eukaryota</taxon>
        <taxon>Viridiplantae</taxon>
        <taxon>Streptophyta</taxon>
        <taxon>Embryophyta</taxon>
        <taxon>Tracheophyta</taxon>
        <taxon>Spermatophyta</taxon>
        <taxon>Magnoliopsida</taxon>
        <taxon>eudicotyledons</taxon>
        <taxon>Gunneridae</taxon>
        <taxon>Pentapetalae</taxon>
        <taxon>asterids</taxon>
        <taxon>campanulids</taxon>
        <taxon>Asterales</taxon>
        <taxon>Asteraceae</taxon>
        <taxon>Carduoideae</taxon>
        <taxon>Cardueae</taxon>
        <taxon>Arctiinae</taxon>
        <taxon>Arctium</taxon>
    </lineage>
</organism>
<keyword evidence="2" id="KW-1185">Reference proteome</keyword>
<reference evidence="1 2" key="2">
    <citation type="journal article" date="2022" name="Mol. Ecol. Resour.">
        <title>The genomes of chicory, endive, great burdock and yacon provide insights into Asteraceae paleo-polyploidization history and plant inulin production.</title>
        <authorList>
            <person name="Fan W."/>
            <person name="Wang S."/>
            <person name="Wang H."/>
            <person name="Wang A."/>
            <person name="Jiang F."/>
            <person name="Liu H."/>
            <person name="Zhao H."/>
            <person name="Xu D."/>
            <person name="Zhang Y."/>
        </authorList>
    </citation>
    <scope>NUCLEOTIDE SEQUENCE [LARGE SCALE GENOMIC DNA]</scope>
    <source>
        <strain evidence="2">cv. Niubang</strain>
    </source>
</reference>